<feature type="transmembrane region" description="Helical" evidence="2">
    <location>
        <begin position="60"/>
        <end position="79"/>
    </location>
</feature>
<dbReference type="Proteomes" id="UP000535890">
    <property type="component" value="Unassembled WGS sequence"/>
</dbReference>
<evidence type="ECO:0000313" key="3">
    <source>
        <dbReference type="EMBL" id="NYD37207.1"/>
    </source>
</evidence>
<protein>
    <submittedName>
        <fullName evidence="3">Uncharacterized protein</fullName>
    </submittedName>
</protein>
<proteinExistence type="predicted"/>
<dbReference type="Pfam" id="PF11239">
    <property type="entry name" value="DUF3040"/>
    <property type="match status" value="1"/>
</dbReference>
<evidence type="ECO:0000313" key="4">
    <source>
        <dbReference type="Proteomes" id="UP000535890"/>
    </source>
</evidence>
<evidence type="ECO:0000256" key="2">
    <source>
        <dbReference type="SAM" id="Phobius"/>
    </source>
</evidence>
<comment type="caution">
    <text evidence="3">The sequence shown here is derived from an EMBL/GenBank/DDBJ whole genome shotgun (WGS) entry which is preliminary data.</text>
</comment>
<organism evidence="3 4">
    <name type="scientific">Actinomycetospora corticicola</name>
    <dbReference type="NCBI Taxonomy" id="663602"/>
    <lineage>
        <taxon>Bacteria</taxon>
        <taxon>Bacillati</taxon>
        <taxon>Actinomycetota</taxon>
        <taxon>Actinomycetes</taxon>
        <taxon>Pseudonocardiales</taxon>
        <taxon>Pseudonocardiaceae</taxon>
        <taxon>Actinomycetospora</taxon>
    </lineage>
</organism>
<feature type="transmembrane region" description="Helical" evidence="2">
    <location>
        <begin position="85"/>
        <end position="111"/>
    </location>
</feature>
<dbReference type="EMBL" id="JACCBN010000001">
    <property type="protein sequence ID" value="NYD37207.1"/>
    <property type="molecule type" value="Genomic_DNA"/>
</dbReference>
<name>A0A7Y9J6E6_9PSEU</name>
<sequence>MQPPDRPSDEDDQRPESAHADGGRTPVDRAFAALVGTLRAADPRFARRVSEPRRLRSGQIMTLLGFVATVLLGLIPLTVGIQTQAAVLLTLGAIGTAFSPVVVPPVVGVVLSRVRPLW</sequence>
<keyword evidence="4" id="KW-1185">Reference proteome</keyword>
<keyword evidence="2" id="KW-0472">Membrane</keyword>
<gene>
    <name evidence="3" type="ORF">BJ983_003309</name>
</gene>
<dbReference type="InterPro" id="IPR021401">
    <property type="entry name" value="DUF3040"/>
</dbReference>
<evidence type="ECO:0000256" key="1">
    <source>
        <dbReference type="SAM" id="MobiDB-lite"/>
    </source>
</evidence>
<reference evidence="3 4" key="1">
    <citation type="submission" date="2020-07" db="EMBL/GenBank/DDBJ databases">
        <title>Sequencing the genomes of 1000 actinobacteria strains.</title>
        <authorList>
            <person name="Klenk H.-P."/>
        </authorList>
    </citation>
    <scope>NUCLEOTIDE SEQUENCE [LARGE SCALE GENOMIC DNA]</scope>
    <source>
        <strain evidence="3 4">DSM 45772</strain>
    </source>
</reference>
<keyword evidence="2" id="KW-0812">Transmembrane</keyword>
<accession>A0A7Y9J6E6</accession>
<dbReference type="AlphaFoldDB" id="A0A7Y9J6E6"/>
<dbReference type="RefSeq" id="WP_179794784.1">
    <property type="nucleotide sequence ID" value="NZ_BAABHP010000014.1"/>
</dbReference>
<feature type="region of interest" description="Disordered" evidence="1">
    <location>
        <begin position="1"/>
        <end position="26"/>
    </location>
</feature>
<keyword evidence="2" id="KW-1133">Transmembrane helix</keyword>